<gene>
    <name evidence="7" type="ORF">RIF29_40950</name>
</gene>
<dbReference type="InterPro" id="IPR001841">
    <property type="entry name" value="Znf_RING"/>
</dbReference>
<evidence type="ECO:0000256" key="4">
    <source>
        <dbReference type="PROSITE-ProRule" id="PRU00175"/>
    </source>
</evidence>
<dbReference type="AlphaFoldDB" id="A0AAN9HR50"/>
<dbReference type="Proteomes" id="UP001372338">
    <property type="component" value="Unassembled WGS sequence"/>
</dbReference>
<feature type="compositionally biased region" description="Polar residues" evidence="5">
    <location>
        <begin position="105"/>
        <end position="121"/>
    </location>
</feature>
<dbReference type="Gene3D" id="3.30.40.10">
    <property type="entry name" value="Zinc/RING finger domain, C3HC4 (zinc finger)"/>
    <property type="match status" value="1"/>
</dbReference>
<dbReference type="EMBL" id="JAYWIO010000008">
    <property type="protein sequence ID" value="KAK7246091.1"/>
    <property type="molecule type" value="Genomic_DNA"/>
</dbReference>
<name>A0AAN9HR50_CROPI</name>
<evidence type="ECO:0000256" key="5">
    <source>
        <dbReference type="SAM" id="MobiDB-lite"/>
    </source>
</evidence>
<evidence type="ECO:0000256" key="3">
    <source>
        <dbReference type="ARBA" id="ARBA00022833"/>
    </source>
</evidence>
<dbReference type="Pfam" id="PF13920">
    <property type="entry name" value="zf-C3HC4_3"/>
    <property type="match status" value="1"/>
</dbReference>
<dbReference type="InterPro" id="IPR013083">
    <property type="entry name" value="Znf_RING/FYVE/PHD"/>
</dbReference>
<dbReference type="PIRSF" id="PIRSF036836">
    <property type="entry name" value="RNase_bind_SBP1"/>
    <property type="match status" value="1"/>
</dbReference>
<dbReference type="CDD" id="cd16649">
    <property type="entry name" value="mRING-HC-C3HC5_CGRF1-like"/>
    <property type="match status" value="1"/>
</dbReference>
<feature type="region of interest" description="Disordered" evidence="5">
    <location>
        <begin position="98"/>
        <end position="121"/>
    </location>
</feature>
<evidence type="ECO:0000313" key="8">
    <source>
        <dbReference type="Proteomes" id="UP001372338"/>
    </source>
</evidence>
<evidence type="ECO:0000256" key="2">
    <source>
        <dbReference type="ARBA" id="ARBA00022771"/>
    </source>
</evidence>
<keyword evidence="1" id="KW-0479">Metal-binding</keyword>
<keyword evidence="8" id="KW-1185">Reference proteome</keyword>
<organism evidence="7 8">
    <name type="scientific">Crotalaria pallida</name>
    <name type="common">Smooth rattlebox</name>
    <name type="synonym">Crotalaria striata</name>
    <dbReference type="NCBI Taxonomy" id="3830"/>
    <lineage>
        <taxon>Eukaryota</taxon>
        <taxon>Viridiplantae</taxon>
        <taxon>Streptophyta</taxon>
        <taxon>Embryophyta</taxon>
        <taxon>Tracheophyta</taxon>
        <taxon>Spermatophyta</taxon>
        <taxon>Magnoliopsida</taxon>
        <taxon>eudicotyledons</taxon>
        <taxon>Gunneridae</taxon>
        <taxon>Pentapetalae</taxon>
        <taxon>rosids</taxon>
        <taxon>fabids</taxon>
        <taxon>Fabales</taxon>
        <taxon>Fabaceae</taxon>
        <taxon>Papilionoideae</taxon>
        <taxon>50 kb inversion clade</taxon>
        <taxon>genistoids sensu lato</taxon>
        <taxon>core genistoids</taxon>
        <taxon>Crotalarieae</taxon>
        <taxon>Crotalaria</taxon>
    </lineage>
</organism>
<sequence length="329" mass="36959">MAVEATYMNLLPPSHHHLLTNREIMRPINNQQQQQHHHMLNSNIYNAMDSTTAMPVPGKIVQPPLMPSLFYQSNVCDPNTADSGLTCHNIPLLHQRRKRSRDFTTDQFTSLPPHQKNKLSPQSSFLDQDFLFQIQNQQQSEIDHVLAHHAEKVRMELEEQKMRQSSMLLGAIQETMAKRMREKDEEILKIRKLNMALEERVKSLCVENQIWRELAQTNETTANYLRSNLEQVLAHVSDDRYVAAVPVADDAQSSCGSNCAPDAGEDTAATATIGGGRNMCKNCGVRESIVLLLPCSHLCLCTICGSTIHKCPVCDSGMDASVHVNLSSY</sequence>
<keyword evidence="2 4" id="KW-0863">Zinc-finger</keyword>
<evidence type="ECO:0000313" key="7">
    <source>
        <dbReference type="EMBL" id="KAK7246091.1"/>
    </source>
</evidence>
<accession>A0AAN9HR50</accession>
<dbReference type="GO" id="GO:0008270">
    <property type="term" value="F:zinc ion binding"/>
    <property type="evidence" value="ECO:0007669"/>
    <property type="project" value="UniProtKB-KW"/>
</dbReference>
<dbReference type="PANTHER" id="PTHR42647">
    <property type="entry name" value="SBP (S-RIBONUCLEASE BINDING PROTEIN) FAMILY PROTEIN"/>
    <property type="match status" value="1"/>
</dbReference>
<dbReference type="GO" id="GO:0004842">
    <property type="term" value="F:ubiquitin-protein transferase activity"/>
    <property type="evidence" value="ECO:0007669"/>
    <property type="project" value="TreeGrafter"/>
</dbReference>
<comment type="caution">
    <text evidence="7">The sequence shown here is derived from an EMBL/GenBank/DDBJ whole genome shotgun (WGS) entry which is preliminary data.</text>
</comment>
<dbReference type="PANTHER" id="PTHR42647:SF77">
    <property type="entry name" value="TRANSCRIPTION FACTOR C2H2 FAMILY-RELATED"/>
    <property type="match status" value="1"/>
</dbReference>
<reference evidence="7 8" key="1">
    <citation type="submission" date="2024-01" db="EMBL/GenBank/DDBJ databases">
        <title>The genomes of 5 underutilized Papilionoideae crops provide insights into root nodulation and disease resistanc.</title>
        <authorList>
            <person name="Yuan L."/>
        </authorList>
    </citation>
    <scope>NUCLEOTIDE SEQUENCE [LARGE SCALE GENOMIC DNA]</scope>
    <source>
        <strain evidence="7">ZHUSHIDOU_FW_LH</strain>
        <tissue evidence="7">Leaf</tissue>
    </source>
</reference>
<protein>
    <recommendedName>
        <fullName evidence="6">RING-type domain-containing protein</fullName>
    </recommendedName>
</protein>
<dbReference type="GO" id="GO:0043067">
    <property type="term" value="P:regulation of programmed cell death"/>
    <property type="evidence" value="ECO:0007669"/>
    <property type="project" value="TreeGrafter"/>
</dbReference>
<proteinExistence type="predicted"/>
<feature type="domain" description="RING-type" evidence="6">
    <location>
        <begin position="280"/>
        <end position="315"/>
    </location>
</feature>
<evidence type="ECO:0000256" key="1">
    <source>
        <dbReference type="ARBA" id="ARBA00022723"/>
    </source>
</evidence>
<evidence type="ECO:0000259" key="6">
    <source>
        <dbReference type="PROSITE" id="PS50089"/>
    </source>
</evidence>
<dbReference type="PROSITE" id="PS50089">
    <property type="entry name" value="ZF_RING_2"/>
    <property type="match status" value="1"/>
</dbReference>
<keyword evidence="3" id="KW-0862">Zinc</keyword>